<evidence type="ECO:0000313" key="1">
    <source>
        <dbReference type="EMBL" id="EHM38165.1"/>
    </source>
</evidence>
<proteinExistence type="predicted"/>
<dbReference type="PATRIC" id="fig|1002364.3.peg.4046"/>
<reference evidence="1 2" key="1">
    <citation type="submission" date="2011-08" db="EMBL/GenBank/DDBJ databases">
        <authorList>
            <person name="Weinstock G."/>
            <person name="Sodergren E."/>
            <person name="Clifton S."/>
            <person name="Fulton L."/>
            <person name="Fulton B."/>
            <person name="Courtney L."/>
            <person name="Fronick C."/>
            <person name="Harrison M."/>
            <person name="Strong C."/>
            <person name="Farmer C."/>
            <person name="Delahaunty K."/>
            <person name="Markovic C."/>
            <person name="Hall O."/>
            <person name="Minx P."/>
            <person name="Tomlinson C."/>
            <person name="Mitreva M."/>
            <person name="Hou S."/>
            <person name="Chen J."/>
            <person name="Wollam A."/>
            <person name="Pepin K.H."/>
            <person name="Johnson M."/>
            <person name="Bhonagiri V."/>
            <person name="Zhang X."/>
            <person name="Suruliraj S."/>
            <person name="Warren W."/>
            <person name="Chinwalla A."/>
            <person name="Mardis E.R."/>
            <person name="Wilson R.K."/>
        </authorList>
    </citation>
    <scope>NUCLEOTIDE SEQUENCE [LARGE SCALE GENOMIC DNA]</scope>
    <source>
        <strain evidence="1 2">ATCC 51873</strain>
    </source>
</reference>
<protein>
    <submittedName>
        <fullName evidence="1">Uncharacterized protein</fullName>
    </submittedName>
</protein>
<dbReference type="Proteomes" id="UP000005959">
    <property type="component" value="Unassembled WGS sequence"/>
</dbReference>
<sequence length="40" mass="4431">MLSGIDKRLSLFGLALIVHIPTFPWCNSSLLAPTLKEHNP</sequence>
<dbReference type="EMBL" id="AGCI01000106">
    <property type="protein sequence ID" value="EHM38165.1"/>
    <property type="molecule type" value="Genomic_DNA"/>
</dbReference>
<evidence type="ECO:0000313" key="2">
    <source>
        <dbReference type="Proteomes" id="UP000005959"/>
    </source>
</evidence>
<gene>
    <name evidence="1" type="ORF">HMPREF0454_04504</name>
</gene>
<comment type="caution">
    <text evidence="1">The sequence shown here is derived from an EMBL/GenBank/DDBJ whole genome shotgun (WGS) entry which is preliminary data.</text>
</comment>
<organism evidence="1 2">
    <name type="scientific">Hafnia alvei ATCC 51873</name>
    <dbReference type="NCBI Taxonomy" id="1002364"/>
    <lineage>
        <taxon>Bacteria</taxon>
        <taxon>Pseudomonadati</taxon>
        <taxon>Pseudomonadota</taxon>
        <taxon>Gammaproteobacteria</taxon>
        <taxon>Enterobacterales</taxon>
        <taxon>Hafniaceae</taxon>
        <taxon>Hafnia</taxon>
    </lineage>
</organism>
<dbReference type="AlphaFoldDB" id="G9YD10"/>
<accession>G9YD10</accession>
<dbReference type="HOGENOM" id="CLU_3290487_0_0_6"/>
<name>G9YD10_HAFAL</name>